<gene>
    <name evidence="3" type="ORF">GCM10022408_16270</name>
</gene>
<dbReference type="PANTHER" id="PTHR30298">
    <property type="entry name" value="H REPEAT-ASSOCIATED PREDICTED TRANSPOSASE"/>
    <property type="match status" value="1"/>
</dbReference>
<feature type="domain" description="H repeat-associated protein N-terminal" evidence="2">
    <location>
        <begin position="12"/>
        <end position="97"/>
    </location>
</feature>
<proteinExistence type="predicted"/>
<dbReference type="Proteomes" id="UP001500567">
    <property type="component" value="Unassembled WGS sequence"/>
</dbReference>
<evidence type="ECO:0000313" key="3">
    <source>
        <dbReference type="EMBL" id="GAA4005236.1"/>
    </source>
</evidence>
<dbReference type="InterPro" id="IPR051698">
    <property type="entry name" value="Transposase_11-like"/>
</dbReference>
<evidence type="ECO:0000259" key="2">
    <source>
        <dbReference type="Pfam" id="PF13808"/>
    </source>
</evidence>
<dbReference type="InterPro" id="IPR002559">
    <property type="entry name" value="Transposase_11"/>
</dbReference>
<comment type="caution">
    <text evidence="3">The sequence shown here is derived from an EMBL/GenBank/DDBJ whole genome shotgun (WGS) entry which is preliminary data.</text>
</comment>
<accession>A0ABP7S174</accession>
<dbReference type="EMBL" id="BAABDJ010000011">
    <property type="protein sequence ID" value="GAA4005236.1"/>
    <property type="molecule type" value="Genomic_DNA"/>
</dbReference>
<dbReference type="Pfam" id="PF01609">
    <property type="entry name" value="DDE_Tnp_1"/>
    <property type="match status" value="1"/>
</dbReference>
<dbReference type="PANTHER" id="PTHR30298:SF0">
    <property type="entry name" value="PROTEIN YBFL-RELATED"/>
    <property type="match status" value="1"/>
</dbReference>
<protein>
    <submittedName>
        <fullName evidence="3">ISAs1-like element ISEc26 family transposase</fullName>
    </submittedName>
</protein>
<dbReference type="RefSeq" id="WP_345072247.1">
    <property type="nucleotide sequence ID" value="NZ_BAABDJ010000011.1"/>
</dbReference>
<keyword evidence="4" id="KW-1185">Reference proteome</keyword>
<dbReference type="Pfam" id="PF13808">
    <property type="entry name" value="DDE_Tnp_1_assoc"/>
    <property type="match status" value="1"/>
</dbReference>
<dbReference type="NCBIfam" id="NF033564">
    <property type="entry name" value="transpos_ISAs1"/>
    <property type="match status" value="1"/>
</dbReference>
<dbReference type="InterPro" id="IPR032806">
    <property type="entry name" value="YbfD_N"/>
</dbReference>
<evidence type="ECO:0000313" key="4">
    <source>
        <dbReference type="Proteomes" id="UP001500567"/>
    </source>
</evidence>
<sequence length="381" mass="41753">MSELNLASFLTDFAALPDPRLARRRQYPLLEILLLCVSASLSGYEEWDEIVDFGVAKLAWLRQYLPFAAGIPAHDTLNRVMSRLEPRGFEKCLITWVQRSVTLPRGAHICLDGKRLRRSATARQQQTPHAQGGASAVHLLHAWCDEAGLCLGQYQTPDKANEITALPELLALLDVQGCLLTMDAIGCQKSVTQAIAGAGAEYLLALKGNQLALHAAVKAAFAATAGPEAATTAGEKPAHGRVETRTCRVLPAEQLPAALRGPEWVGLQTLVEVVATRTVTATGVTTTETRHYLSSHQACAAAFQGYVRRHWGIENRLHWVLDVVFGEDHSRKRAGHVAANCAIIRKFVLNLLRAQPESKSLNRKRNLCALSDEYRQKCLGF</sequence>
<name>A0ABP7S174_9BACT</name>
<organism evidence="3 4">
    <name type="scientific">Hymenobacter fastidiosus</name>
    <dbReference type="NCBI Taxonomy" id="486264"/>
    <lineage>
        <taxon>Bacteria</taxon>
        <taxon>Pseudomonadati</taxon>
        <taxon>Bacteroidota</taxon>
        <taxon>Cytophagia</taxon>
        <taxon>Cytophagales</taxon>
        <taxon>Hymenobacteraceae</taxon>
        <taxon>Hymenobacter</taxon>
    </lineage>
</organism>
<reference evidence="4" key="1">
    <citation type="journal article" date="2019" name="Int. J. Syst. Evol. Microbiol.">
        <title>The Global Catalogue of Microorganisms (GCM) 10K type strain sequencing project: providing services to taxonomists for standard genome sequencing and annotation.</title>
        <authorList>
            <consortium name="The Broad Institute Genomics Platform"/>
            <consortium name="The Broad Institute Genome Sequencing Center for Infectious Disease"/>
            <person name="Wu L."/>
            <person name="Ma J."/>
        </authorList>
    </citation>
    <scope>NUCLEOTIDE SEQUENCE [LARGE SCALE GENOMIC DNA]</scope>
    <source>
        <strain evidence="4">JCM 17224</strain>
    </source>
</reference>
<feature type="domain" description="Transposase IS4-like" evidence="1">
    <location>
        <begin position="108"/>
        <end position="351"/>
    </location>
</feature>
<evidence type="ECO:0000259" key="1">
    <source>
        <dbReference type="Pfam" id="PF01609"/>
    </source>
</evidence>
<dbReference type="InterPro" id="IPR047647">
    <property type="entry name" value="ISAs1_transpos"/>
</dbReference>